<comment type="caution">
    <text evidence="4">The sequence shown here is derived from an EMBL/GenBank/DDBJ whole genome shotgun (WGS) entry which is preliminary data.</text>
</comment>
<keyword evidence="2 3" id="KW-0040">ANK repeat</keyword>
<dbReference type="PROSITE" id="PS50088">
    <property type="entry name" value="ANK_REPEAT"/>
    <property type="match status" value="3"/>
</dbReference>
<proteinExistence type="predicted"/>
<dbReference type="SUPFAM" id="SSF48403">
    <property type="entry name" value="Ankyrin repeat"/>
    <property type="match status" value="1"/>
</dbReference>
<name>A0A2B7XYX1_9EURO</name>
<dbReference type="PANTHER" id="PTHR24198">
    <property type="entry name" value="ANKYRIN REPEAT AND PROTEIN KINASE DOMAIN-CONTAINING PROTEIN"/>
    <property type="match status" value="1"/>
</dbReference>
<evidence type="ECO:0000313" key="5">
    <source>
        <dbReference type="Proteomes" id="UP000223968"/>
    </source>
</evidence>
<dbReference type="AlphaFoldDB" id="A0A2B7XYX1"/>
<dbReference type="SMART" id="SM00248">
    <property type="entry name" value="ANK"/>
    <property type="match status" value="4"/>
</dbReference>
<keyword evidence="5" id="KW-1185">Reference proteome</keyword>
<accession>A0A2B7XYX1</accession>
<reference evidence="4 5" key="1">
    <citation type="submission" date="2017-10" db="EMBL/GenBank/DDBJ databases">
        <title>Comparative genomics in systemic dimorphic fungi from Ajellomycetaceae.</title>
        <authorList>
            <person name="Munoz J.F."/>
            <person name="Mcewen J.G."/>
            <person name="Clay O.K."/>
            <person name="Cuomo C.A."/>
        </authorList>
    </citation>
    <scope>NUCLEOTIDE SEQUENCE [LARGE SCALE GENOMIC DNA]</scope>
    <source>
        <strain evidence="4 5">UAMH5409</strain>
    </source>
</reference>
<keyword evidence="1" id="KW-0677">Repeat</keyword>
<gene>
    <name evidence="4" type="ORF">AJ79_03193</name>
</gene>
<evidence type="ECO:0000256" key="2">
    <source>
        <dbReference type="ARBA" id="ARBA00023043"/>
    </source>
</evidence>
<feature type="repeat" description="ANK" evidence="3">
    <location>
        <begin position="93"/>
        <end position="125"/>
    </location>
</feature>
<protein>
    <submittedName>
        <fullName evidence="4">Uncharacterized protein</fullName>
    </submittedName>
</protein>
<dbReference type="Pfam" id="PF12796">
    <property type="entry name" value="Ank_2"/>
    <property type="match status" value="1"/>
</dbReference>
<evidence type="ECO:0000256" key="3">
    <source>
        <dbReference type="PROSITE-ProRule" id="PRU00023"/>
    </source>
</evidence>
<evidence type="ECO:0000313" key="4">
    <source>
        <dbReference type="EMBL" id="PGH14220.1"/>
    </source>
</evidence>
<dbReference type="OrthoDB" id="4181881at2759"/>
<dbReference type="PANTHER" id="PTHR24198:SF165">
    <property type="entry name" value="ANKYRIN REPEAT-CONTAINING PROTEIN-RELATED"/>
    <property type="match status" value="1"/>
</dbReference>
<dbReference type="EMBL" id="PDNB01000037">
    <property type="protein sequence ID" value="PGH14220.1"/>
    <property type="molecule type" value="Genomic_DNA"/>
</dbReference>
<dbReference type="STRING" id="1447875.A0A2B7XYX1"/>
<dbReference type="InterPro" id="IPR036770">
    <property type="entry name" value="Ankyrin_rpt-contain_sf"/>
</dbReference>
<evidence type="ECO:0000256" key="1">
    <source>
        <dbReference type="ARBA" id="ARBA00022737"/>
    </source>
</evidence>
<feature type="repeat" description="ANK" evidence="3">
    <location>
        <begin position="153"/>
        <end position="185"/>
    </location>
</feature>
<organism evidence="4 5">
    <name type="scientific">Helicocarpus griseus UAMH5409</name>
    <dbReference type="NCBI Taxonomy" id="1447875"/>
    <lineage>
        <taxon>Eukaryota</taxon>
        <taxon>Fungi</taxon>
        <taxon>Dikarya</taxon>
        <taxon>Ascomycota</taxon>
        <taxon>Pezizomycotina</taxon>
        <taxon>Eurotiomycetes</taxon>
        <taxon>Eurotiomycetidae</taxon>
        <taxon>Onygenales</taxon>
        <taxon>Ajellomycetaceae</taxon>
        <taxon>Helicocarpus</taxon>
    </lineage>
</organism>
<dbReference type="Gene3D" id="1.25.40.20">
    <property type="entry name" value="Ankyrin repeat-containing domain"/>
    <property type="match status" value="2"/>
</dbReference>
<dbReference type="Proteomes" id="UP000223968">
    <property type="component" value="Unassembled WGS sequence"/>
</dbReference>
<dbReference type="InterPro" id="IPR002110">
    <property type="entry name" value="Ankyrin_rpt"/>
</dbReference>
<dbReference type="PROSITE" id="PS50297">
    <property type="entry name" value="ANK_REP_REGION"/>
    <property type="match status" value="2"/>
</dbReference>
<sequence>MRELSKILLSMGAVLPINPEGYSGPGAIHLAAQGGHKGMLRLMLSKVPGDYYVDARIRPDQDISSTHVWMGNAHVQRQYSVMESGFNPSAKLEGGSALALAARTGRIEVIASLLDAGEAVTVCHLLNAATSGSVPAMSLLLDRVADVQANSASGGTPLHAAVVHNHPEVVRFLLETGAKIEATDCYGNTALCLAIRCDHLECLQLLLEYIADIGFRSEVKLITERQACQVP</sequence>
<feature type="repeat" description="ANK" evidence="3">
    <location>
        <begin position="186"/>
        <end position="218"/>
    </location>
</feature>